<keyword evidence="4 6" id="KW-0067">ATP-binding</keyword>
<keyword evidence="3" id="KW-0547">Nucleotide-binding</keyword>
<dbReference type="PROSITE" id="PS50893">
    <property type="entry name" value="ABC_TRANSPORTER_2"/>
    <property type="match status" value="1"/>
</dbReference>
<evidence type="ECO:0000256" key="1">
    <source>
        <dbReference type="ARBA" id="ARBA00005417"/>
    </source>
</evidence>
<dbReference type="RefSeq" id="WP_211143395.1">
    <property type="nucleotide sequence ID" value="NZ_JAEEGB010000017.1"/>
</dbReference>
<accession>A0A934HTE2</accession>
<keyword evidence="2" id="KW-0813">Transport</keyword>
<evidence type="ECO:0000313" key="6">
    <source>
        <dbReference type="EMBL" id="MBI6873980.1"/>
    </source>
</evidence>
<dbReference type="EMBL" id="JAEEGB010000017">
    <property type="protein sequence ID" value="MBI6873980.1"/>
    <property type="molecule type" value="Genomic_DNA"/>
</dbReference>
<protein>
    <submittedName>
        <fullName evidence="6">ABC transporter ATP-binding protein</fullName>
    </submittedName>
</protein>
<dbReference type="SMART" id="SM00382">
    <property type="entry name" value="AAA"/>
    <property type="match status" value="1"/>
</dbReference>
<comment type="caution">
    <text evidence="6">The sequence shown here is derived from an EMBL/GenBank/DDBJ whole genome shotgun (WGS) entry which is preliminary data.</text>
</comment>
<evidence type="ECO:0000256" key="4">
    <source>
        <dbReference type="ARBA" id="ARBA00022840"/>
    </source>
</evidence>
<dbReference type="InterPro" id="IPR003593">
    <property type="entry name" value="AAA+_ATPase"/>
</dbReference>
<comment type="similarity">
    <text evidence="1">Belongs to the ABC transporter superfamily.</text>
</comment>
<dbReference type="InterPro" id="IPR003439">
    <property type="entry name" value="ABC_transporter-like_ATP-bd"/>
</dbReference>
<evidence type="ECO:0000256" key="3">
    <source>
        <dbReference type="ARBA" id="ARBA00022741"/>
    </source>
</evidence>
<dbReference type="Proteomes" id="UP000622687">
    <property type="component" value="Unassembled WGS sequence"/>
</dbReference>
<dbReference type="InterPro" id="IPR027417">
    <property type="entry name" value="P-loop_NTPase"/>
</dbReference>
<dbReference type="Gene3D" id="3.40.50.300">
    <property type="entry name" value="P-loop containing nucleotide triphosphate hydrolases"/>
    <property type="match status" value="1"/>
</dbReference>
<proteinExistence type="inferred from homology"/>
<keyword evidence="7" id="KW-1185">Reference proteome</keyword>
<feature type="domain" description="ABC transporter" evidence="5">
    <location>
        <begin position="4"/>
        <end position="224"/>
    </location>
</feature>
<dbReference type="SUPFAM" id="SSF52540">
    <property type="entry name" value="P-loop containing nucleoside triphosphate hydrolases"/>
    <property type="match status" value="1"/>
</dbReference>
<sequence>MVILNLDKVCKVYGKEEGKVEGLNNIDLEIKKGEFIAIIGPSGSGKTTLLNILGTLDFPSSGQYLINGESVEEFNKCNLAKKRNKYFGFIVQNFALIKEYTVYENIEIPLNYANIKTRDRKAKIKNVLERLGLSDKVNKTPKELSGGQCQRVAIARAIINDPDIILADEPTGALDKDTAEQILELLRELNEDGKTIIMVTHNLDITRYCNRIIKLEYGKIVETI</sequence>
<organism evidence="6 7">
    <name type="scientific">Clostridium aciditolerans</name>
    <dbReference type="NCBI Taxonomy" id="339861"/>
    <lineage>
        <taxon>Bacteria</taxon>
        <taxon>Bacillati</taxon>
        <taxon>Bacillota</taxon>
        <taxon>Clostridia</taxon>
        <taxon>Eubacteriales</taxon>
        <taxon>Clostridiaceae</taxon>
        <taxon>Clostridium</taxon>
    </lineage>
</organism>
<dbReference type="PANTHER" id="PTHR42798">
    <property type="entry name" value="LIPOPROTEIN-RELEASING SYSTEM ATP-BINDING PROTEIN LOLD"/>
    <property type="match status" value="1"/>
</dbReference>
<gene>
    <name evidence="6" type="ORF">I6U51_14935</name>
</gene>
<reference evidence="6" key="1">
    <citation type="submission" date="2020-12" db="EMBL/GenBank/DDBJ databases">
        <title>Clostridium thailandense sp. nov., a novel acetogenic bacterium isolated from peat land soil in Thailand.</title>
        <authorList>
            <person name="Chaikitkaew S."/>
            <person name="Birkeland N.K."/>
        </authorList>
    </citation>
    <scope>NUCLEOTIDE SEQUENCE</scope>
    <source>
        <strain evidence="6">DSM 17425</strain>
    </source>
</reference>
<dbReference type="PROSITE" id="PS00211">
    <property type="entry name" value="ABC_TRANSPORTER_1"/>
    <property type="match status" value="1"/>
</dbReference>
<dbReference type="GO" id="GO:0005524">
    <property type="term" value="F:ATP binding"/>
    <property type="evidence" value="ECO:0007669"/>
    <property type="project" value="UniProtKB-KW"/>
</dbReference>
<evidence type="ECO:0000313" key="7">
    <source>
        <dbReference type="Proteomes" id="UP000622687"/>
    </source>
</evidence>
<dbReference type="PANTHER" id="PTHR42798:SF6">
    <property type="entry name" value="CELL DIVISION ATP-BINDING PROTEIN FTSE"/>
    <property type="match status" value="1"/>
</dbReference>
<dbReference type="FunFam" id="3.40.50.300:FF:000032">
    <property type="entry name" value="Export ABC transporter ATP-binding protein"/>
    <property type="match status" value="1"/>
</dbReference>
<dbReference type="Pfam" id="PF00005">
    <property type="entry name" value="ABC_tran"/>
    <property type="match status" value="1"/>
</dbReference>
<dbReference type="InterPro" id="IPR017911">
    <property type="entry name" value="MacB-like_ATP-bd"/>
</dbReference>
<name>A0A934HTE2_9CLOT</name>
<dbReference type="AlphaFoldDB" id="A0A934HTE2"/>
<dbReference type="GO" id="GO:0022857">
    <property type="term" value="F:transmembrane transporter activity"/>
    <property type="evidence" value="ECO:0007669"/>
    <property type="project" value="UniProtKB-ARBA"/>
</dbReference>
<dbReference type="GO" id="GO:0016887">
    <property type="term" value="F:ATP hydrolysis activity"/>
    <property type="evidence" value="ECO:0007669"/>
    <property type="project" value="InterPro"/>
</dbReference>
<dbReference type="GO" id="GO:0098796">
    <property type="term" value="C:membrane protein complex"/>
    <property type="evidence" value="ECO:0007669"/>
    <property type="project" value="UniProtKB-ARBA"/>
</dbReference>
<dbReference type="InterPro" id="IPR017871">
    <property type="entry name" value="ABC_transporter-like_CS"/>
</dbReference>
<dbReference type="CDD" id="cd03255">
    <property type="entry name" value="ABC_MJ0796_LolCDE_FtsE"/>
    <property type="match status" value="1"/>
</dbReference>
<evidence type="ECO:0000259" key="5">
    <source>
        <dbReference type="PROSITE" id="PS50893"/>
    </source>
</evidence>
<evidence type="ECO:0000256" key="2">
    <source>
        <dbReference type="ARBA" id="ARBA00022448"/>
    </source>
</evidence>